<dbReference type="GO" id="GO:0008270">
    <property type="term" value="F:zinc ion binding"/>
    <property type="evidence" value="ECO:0007669"/>
    <property type="project" value="UniProtKB-KW"/>
</dbReference>
<organism evidence="7 8">
    <name type="scientific">Paramuricea clavata</name>
    <name type="common">Red gorgonian</name>
    <name type="synonym">Violescent sea-whip</name>
    <dbReference type="NCBI Taxonomy" id="317549"/>
    <lineage>
        <taxon>Eukaryota</taxon>
        <taxon>Metazoa</taxon>
        <taxon>Cnidaria</taxon>
        <taxon>Anthozoa</taxon>
        <taxon>Octocorallia</taxon>
        <taxon>Malacalcyonacea</taxon>
        <taxon>Plexauridae</taxon>
        <taxon>Paramuricea</taxon>
    </lineage>
</organism>
<evidence type="ECO:0000313" key="8">
    <source>
        <dbReference type="Proteomes" id="UP001152795"/>
    </source>
</evidence>
<feature type="region of interest" description="Disordered" evidence="6">
    <location>
        <begin position="248"/>
        <end position="276"/>
    </location>
</feature>
<accession>A0A6S7JV09</accession>
<feature type="non-terminal residue" evidence="7">
    <location>
        <position position="400"/>
    </location>
</feature>
<dbReference type="SUPFAM" id="SSF53098">
    <property type="entry name" value="Ribonuclease H-like"/>
    <property type="match status" value="1"/>
</dbReference>
<reference evidence="7" key="1">
    <citation type="submission" date="2020-04" db="EMBL/GenBank/DDBJ databases">
        <authorList>
            <person name="Alioto T."/>
            <person name="Alioto T."/>
            <person name="Gomez Garrido J."/>
        </authorList>
    </citation>
    <scope>NUCLEOTIDE SEQUENCE</scope>
    <source>
        <strain evidence="7">A484AB</strain>
    </source>
</reference>
<protein>
    <submittedName>
        <fullName evidence="7">Zinc finger BED domain-containing 4-like</fullName>
    </submittedName>
</protein>
<evidence type="ECO:0000313" key="7">
    <source>
        <dbReference type="EMBL" id="CAB4036645.1"/>
    </source>
</evidence>
<dbReference type="InterPro" id="IPR012337">
    <property type="entry name" value="RNaseH-like_sf"/>
</dbReference>
<keyword evidence="8" id="KW-1185">Reference proteome</keyword>
<keyword evidence="2" id="KW-0479">Metal-binding</keyword>
<dbReference type="SUPFAM" id="SSF140996">
    <property type="entry name" value="Hermes dimerisation domain"/>
    <property type="match status" value="1"/>
</dbReference>
<keyword evidence="5" id="KW-0539">Nucleus</keyword>
<dbReference type="AlphaFoldDB" id="A0A6S7JV09"/>
<dbReference type="EMBL" id="CACRXK020022253">
    <property type="protein sequence ID" value="CAB4036645.1"/>
    <property type="molecule type" value="Genomic_DNA"/>
</dbReference>
<dbReference type="PANTHER" id="PTHR46481:SF10">
    <property type="entry name" value="ZINC FINGER BED DOMAIN-CONTAINING PROTEIN 39"/>
    <property type="match status" value="1"/>
</dbReference>
<dbReference type="InterPro" id="IPR052035">
    <property type="entry name" value="ZnF_BED_domain_contain"/>
</dbReference>
<keyword evidence="4" id="KW-0862">Zinc</keyword>
<evidence type="ECO:0000256" key="3">
    <source>
        <dbReference type="ARBA" id="ARBA00022771"/>
    </source>
</evidence>
<evidence type="ECO:0000256" key="6">
    <source>
        <dbReference type="SAM" id="MobiDB-lite"/>
    </source>
</evidence>
<evidence type="ECO:0000256" key="4">
    <source>
        <dbReference type="ARBA" id="ARBA00022833"/>
    </source>
</evidence>
<comment type="subcellular location">
    <subcellularLocation>
        <location evidence="1">Nucleus</location>
    </subcellularLocation>
</comment>
<dbReference type="GO" id="GO:0005634">
    <property type="term" value="C:nucleus"/>
    <property type="evidence" value="ECO:0007669"/>
    <property type="project" value="UniProtKB-SubCell"/>
</dbReference>
<dbReference type="PANTHER" id="PTHR46481">
    <property type="entry name" value="ZINC FINGER BED DOMAIN-CONTAINING PROTEIN 4"/>
    <property type="match status" value="1"/>
</dbReference>
<evidence type="ECO:0000256" key="2">
    <source>
        <dbReference type="ARBA" id="ARBA00022723"/>
    </source>
</evidence>
<proteinExistence type="predicted"/>
<dbReference type="Proteomes" id="UP001152795">
    <property type="component" value="Unassembled WGS sequence"/>
</dbReference>
<name>A0A6S7JV09_PARCT</name>
<feature type="compositionally biased region" description="Acidic residues" evidence="6">
    <location>
        <begin position="251"/>
        <end position="265"/>
    </location>
</feature>
<evidence type="ECO:0000256" key="1">
    <source>
        <dbReference type="ARBA" id="ARBA00004123"/>
    </source>
</evidence>
<gene>
    <name evidence="7" type="ORF">PACLA_8A060559</name>
</gene>
<comment type="caution">
    <text evidence="7">The sequence shown here is derived from an EMBL/GenBank/DDBJ whole genome shotgun (WGS) entry which is preliminary data.</text>
</comment>
<keyword evidence="3" id="KW-0863">Zinc-finger</keyword>
<sequence>MATAEKRKRISNSPSSIWDSFIKNKIDASKPTCRKCRKVVSRGSSTAKSKSWGNGSLWAHLKLCSPSESSSTSSTTQLSIQETFSRNTPLQKGSVKAKAITNAIGKMVAIDLRPYSVVENEGFRELMRVLEPRYSVVSRKELTNVVVPEIYTDLEAKIKKSIQSSKSGINFTTDMWKCGGQNREYMTVTAHWVVENLDSTAYEVKNALLLQVVRNNWIGAEGKFHIGVSDNAANVTLALDSDVRLEASDDVREEIEESDDDDDEDRFPTLPPMHDAMKPDVQRAVNDARTHCEKIITKTKQSMPVARAFRAAKDALPRGEDGKPEETGGLVKNVSTRWNSNLAMFRSFIKNKDAVTALLRRARELELPPLPASLGNHANFWNILDGLVKVLTPFEDVTLQ</sequence>
<evidence type="ECO:0000256" key="5">
    <source>
        <dbReference type="ARBA" id="ARBA00023242"/>
    </source>
</evidence>
<dbReference type="OrthoDB" id="2438421at2759"/>